<evidence type="ECO:0000259" key="4">
    <source>
        <dbReference type="PROSITE" id="PS50801"/>
    </source>
</evidence>
<evidence type="ECO:0000313" key="5">
    <source>
        <dbReference type="EMBL" id="GHB52432.1"/>
    </source>
</evidence>
<evidence type="ECO:0000313" key="6">
    <source>
        <dbReference type="Proteomes" id="UP000642673"/>
    </source>
</evidence>
<dbReference type="InterPro" id="IPR003658">
    <property type="entry name" value="Anti-sigma_ant"/>
</dbReference>
<organism evidence="5 6">
    <name type="scientific">Streptomyces cirratus</name>
    <dbReference type="NCBI Taxonomy" id="68187"/>
    <lineage>
        <taxon>Bacteria</taxon>
        <taxon>Bacillati</taxon>
        <taxon>Actinomycetota</taxon>
        <taxon>Actinomycetes</taxon>
        <taxon>Kitasatosporales</taxon>
        <taxon>Streptomycetaceae</taxon>
        <taxon>Streptomyces</taxon>
    </lineage>
</organism>
<dbReference type="NCBIfam" id="TIGR00377">
    <property type="entry name" value="ant_ant_sig"/>
    <property type="match status" value="1"/>
</dbReference>
<reference evidence="6" key="1">
    <citation type="journal article" date="2019" name="Int. J. Syst. Evol. Microbiol.">
        <title>The Global Catalogue of Microorganisms (GCM) 10K type strain sequencing project: providing services to taxonomists for standard genome sequencing and annotation.</title>
        <authorList>
            <consortium name="The Broad Institute Genomics Platform"/>
            <consortium name="The Broad Institute Genome Sequencing Center for Infectious Disease"/>
            <person name="Wu L."/>
            <person name="Ma J."/>
        </authorList>
    </citation>
    <scope>NUCLEOTIDE SEQUENCE [LARGE SCALE GENOMIC DNA]</scope>
    <source>
        <strain evidence="6">JCM 4738</strain>
    </source>
</reference>
<comment type="similarity">
    <text evidence="1 2">Belongs to the anti-sigma-factor antagonist family.</text>
</comment>
<dbReference type="PANTHER" id="PTHR33495">
    <property type="entry name" value="ANTI-SIGMA FACTOR ANTAGONIST TM_1081-RELATED-RELATED"/>
    <property type="match status" value="1"/>
</dbReference>
<dbReference type="Pfam" id="PF13466">
    <property type="entry name" value="STAS_2"/>
    <property type="match status" value="1"/>
</dbReference>
<gene>
    <name evidence="5" type="ORF">GCM10010347_22910</name>
</gene>
<dbReference type="InterPro" id="IPR058548">
    <property type="entry name" value="MlaB-like_STAS"/>
</dbReference>
<protein>
    <recommendedName>
        <fullName evidence="2">Anti-sigma factor antagonist</fullName>
    </recommendedName>
</protein>
<dbReference type="InterPro" id="IPR002645">
    <property type="entry name" value="STAS_dom"/>
</dbReference>
<dbReference type="Gene3D" id="3.30.750.24">
    <property type="entry name" value="STAS domain"/>
    <property type="match status" value="1"/>
</dbReference>
<dbReference type="CDD" id="cd07043">
    <property type="entry name" value="STAS_anti-anti-sigma_factors"/>
    <property type="match status" value="1"/>
</dbReference>
<sequence length="133" mass="13413">MGTGNPGEGEVTPQGGMATDGPQRAGLRKSGTGAVVCAITGDLDLDGLGAVRPLLEQAVRSGADRLVIDLTGLGFCDSSGLNLLLATRLDAEKAGLAVRLAAPTQQLLRLLEITGADTVFTVDTTVDAALTAP</sequence>
<proteinExistence type="inferred from homology"/>
<dbReference type="SUPFAM" id="SSF52091">
    <property type="entry name" value="SpoIIaa-like"/>
    <property type="match status" value="1"/>
</dbReference>
<keyword evidence="6" id="KW-1185">Reference proteome</keyword>
<evidence type="ECO:0000256" key="1">
    <source>
        <dbReference type="ARBA" id="ARBA00009013"/>
    </source>
</evidence>
<feature type="region of interest" description="Disordered" evidence="3">
    <location>
        <begin position="1"/>
        <end position="27"/>
    </location>
</feature>
<dbReference type="Proteomes" id="UP000642673">
    <property type="component" value="Unassembled WGS sequence"/>
</dbReference>
<evidence type="ECO:0000256" key="2">
    <source>
        <dbReference type="RuleBase" id="RU003749"/>
    </source>
</evidence>
<dbReference type="EMBL" id="BMVP01000003">
    <property type="protein sequence ID" value="GHB52432.1"/>
    <property type="molecule type" value="Genomic_DNA"/>
</dbReference>
<name>A0ABQ3EV26_9ACTN</name>
<comment type="caution">
    <text evidence="5">The sequence shown here is derived from an EMBL/GenBank/DDBJ whole genome shotgun (WGS) entry which is preliminary data.</text>
</comment>
<dbReference type="PANTHER" id="PTHR33495:SF2">
    <property type="entry name" value="ANTI-SIGMA FACTOR ANTAGONIST TM_1081-RELATED"/>
    <property type="match status" value="1"/>
</dbReference>
<evidence type="ECO:0000256" key="3">
    <source>
        <dbReference type="SAM" id="MobiDB-lite"/>
    </source>
</evidence>
<accession>A0ABQ3EV26</accession>
<feature type="domain" description="STAS" evidence="4">
    <location>
        <begin position="33"/>
        <end position="133"/>
    </location>
</feature>
<dbReference type="PROSITE" id="PS50801">
    <property type="entry name" value="STAS"/>
    <property type="match status" value="1"/>
</dbReference>
<dbReference type="InterPro" id="IPR036513">
    <property type="entry name" value="STAS_dom_sf"/>
</dbReference>